<organism evidence="2 3">
    <name type="scientific">Meganyctiphanes norvegica</name>
    <name type="common">Northern krill</name>
    <name type="synonym">Thysanopoda norvegica</name>
    <dbReference type="NCBI Taxonomy" id="48144"/>
    <lineage>
        <taxon>Eukaryota</taxon>
        <taxon>Metazoa</taxon>
        <taxon>Ecdysozoa</taxon>
        <taxon>Arthropoda</taxon>
        <taxon>Crustacea</taxon>
        <taxon>Multicrustacea</taxon>
        <taxon>Malacostraca</taxon>
        <taxon>Eumalacostraca</taxon>
        <taxon>Eucarida</taxon>
        <taxon>Euphausiacea</taxon>
        <taxon>Euphausiidae</taxon>
        <taxon>Meganyctiphanes</taxon>
    </lineage>
</organism>
<evidence type="ECO:0000313" key="2">
    <source>
        <dbReference type="EMBL" id="CAL4072594.1"/>
    </source>
</evidence>
<feature type="compositionally biased region" description="Pro residues" evidence="1">
    <location>
        <begin position="131"/>
        <end position="157"/>
    </location>
</feature>
<protein>
    <submittedName>
        <fullName evidence="2">Uncharacterized protein</fullName>
    </submittedName>
</protein>
<sequence>AQEMNDGDSINKLSENVRDHKKARKDKHHLKERGVGGSRDSKRQERRKKAAMFLSKLKKGGPGTDDEDSQMVPIGPQMPPEIAAQLLNSASQSPQSSDGGSLPSSSEHSRSPSPHEDVQNRHSSGLESALPPLPQSPQPPEDAPAPPPPPPPLPAHSPSPSSEDESTSPLRDALTPQKTHRSGIADTSIGSELSEQLKSLTSKDSTSYLLGAMQRLSALALHHDSIEV</sequence>
<keyword evidence="3" id="KW-1185">Reference proteome</keyword>
<feature type="region of interest" description="Disordered" evidence="1">
    <location>
        <begin position="1"/>
        <end position="191"/>
    </location>
</feature>
<comment type="caution">
    <text evidence="2">The sequence shown here is derived from an EMBL/GenBank/DDBJ whole genome shotgun (WGS) entry which is preliminary data.</text>
</comment>
<accession>A0AAV2Q7Q8</accession>
<reference evidence="2 3" key="1">
    <citation type="submission" date="2024-05" db="EMBL/GenBank/DDBJ databases">
        <authorList>
            <person name="Wallberg A."/>
        </authorList>
    </citation>
    <scope>NUCLEOTIDE SEQUENCE [LARGE SCALE GENOMIC DNA]</scope>
</reference>
<proteinExistence type="predicted"/>
<feature type="compositionally biased region" description="Low complexity" evidence="1">
    <location>
        <begin position="89"/>
        <end position="106"/>
    </location>
</feature>
<feature type="compositionally biased region" description="Basic and acidic residues" evidence="1">
    <location>
        <begin position="107"/>
        <end position="120"/>
    </location>
</feature>
<evidence type="ECO:0000313" key="3">
    <source>
        <dbReference type="Proteomes" id="UP001497623"/>
    </source>
</evidence>
<feature type="non-terminal residue" evidence="2">
    <location>
        <position position="1"/>
    </location>
</feature>
<dbReference type="Proteomes" id="UP001497623">
    <property type="component" value="Unassembled WGS sequence"/>
</dbReference>
<dbReference type="AlphaFoldDB" id="A0AAV2Q7Q8"/>
<dbReference type="EMBL" id="CAXKWB010004189">
    <property type="protein sequence ID" value="CAL4072594.1"/>
    <property type="molecule type" value="Genomic_DNA"/>
</dbReference>
<evidence type="ECO:0000256" key="1">
    <source>
        <dbReference type="SAM" id="MobiDB-lite"/>
    </source>
</evidence>
<name>A0AAV2Q7Q8_MEGNR</name>
<gene>
    <name evidence="2" type="ORF">MNOR_LOCUS8873</name>
</gene>
<feature type="compositionally biased region" description="Basic residues" evidence="1">
    <location>
        <begin position="19"/>
        <end position="31"/>
    </location>
</feature>